<dbReference type="Gene3D" id="3.40.50.300">
    <property type="entry name" value="P-loop containing nucleotide triphosphate hydrolases"/>
    <property type="match status" value="1"/>
</dbReference>
<dbReference type="GO" id="GO:0005525">
    <property type="term" value="F:GTP binding"/>
    <property type="evidence" value="ECO:0007669"/>
    <property type="project" value="UniProtKB-UniRule"/>
</dbReference>
<evidence type="ECO:0000256" key="6">
    <source>
        <dbReference type="ARBA" id="ARBA00022842"/>
    </source>
</evidence>
<evidence type="ECO:0000256" key="1">
    <source>
        <dbReference type="ARBA" id="ARBA00001946"/>
    </source>
</evidence>
<keyword evidence="3 10" id="KW-0132">Cell division</keyword>
<dbReference type="Proteomes" id="UP000292298">
    <property type="component" value="Unassembled WGS sequence"/>
</dbReference>
<evidence type="ECO:0000313" key="12">
    <source>
        <dbReference type="EMBL" id="RZU99555.1"/>
    </source>
</evidence>
<proteinExistence type="inferred from homology"/>
<dbReference type="InterPro" id="IPR030393">
    <property type="entry name" value="G_ENGB_dom"/>
</dbReference>
<dbReference type="PANTHER" id="PTHR11649:SF13">
    <property type="entry name" value="ENGB-TYPE G DOMAIN-CONTAINING PROTEIN"/>
    <property type="match status" value="1"/>
</dbReference>
<dbReference type="InterPro" id="IPR027417">
    <property type="entry name" value="P-loop_NTPase"/>
</dbReference>
<evidence type="ECO:0000256" key="7">
    <source>
        <dbReference type="ARBA" id="ARBA00023134"/>
    </source>
</evidence>
<dbReference type="SUPFAM" id="SSF52540">
    <property type="entry name" value="P-loop containing nucleoside triphosphate hydrolases"/>
    <property type="match status" value="1"/>
</dbReference>
<reference evidence="12 13" key="1">
    <citation type="submission" date="2019-02" db="EMBL/GenBank/DDBJ databases">
        <title>Genomic Encyclopedia of Type Strains, Phase IV (KMG-IV): sequencing the most valuable type-strain genomes for metagenomic binning, comparative biology and taxonomic classification.</title>
        <authorList>
            <person name="Goeker M."/>
        </authorList>
    </citation>
    <scope>NUCLEOTIDE SEQUENCE [LARGE SCALE GENOMIC DNA]</scope>
    <source>
        <strain evidence="12 13">DSM 21056</strain>
    </source>
</reference>
<dbReference type="EMBL" id="SHLI01000001">
    <property type="protein sequence ID" value="RZU99555.1"/>
    <property type="molecule type" value="Genomic_DNA"/>
</dbReference>
<dbReference type="InterPro" id="IPR006073">
    <property type="entry name" value="GTP-bd"/>
</dbReference>
<keyword evidence="9 10" id="KW-0131">Cell cycle</keyword>
<accession>A0A4V2GJA5</accession>
<organism evidence="12 13">
    <name type="scientific">Spiribacter vilamensis</name>
    <dbReference type="NCBI Taxonomy" id="531306"/>
    <lineage>
        <taxon>Bacteria</taxon>
        <taxon>Pseudomonadati</taxon>
        <taxon>Pseudomonadota</taxon>
        <taxon>Gammaproteobacteria</taxon>
        <taxon>Chromatiales</taxon>
        <taxon>Ectothiorhodospiraceae</taxon>
        <taxon>Spiribacter</taxon>
    </lineage>
</organism>
<evidence type="ECO:0000256" key="4">
    <source>
        <dbReference type="ARBA" id="ARBA00022723"/>
    </source>
</evidence>
<evidence type="ECO:0000256" key="5">
    <source>
        <dbReference type="ARBA" id="ARBA00022741"/>
    </source>
</evidence>
<dbReference type="HAMAP" id="MF_00321">
    <property type="entry name" value="GTPase_EngB"/>
    <property type="match status" value="1"/>
</dbReference>
<dbReference type="NCBIfam" id="TIGR03598">
    <property type="entry name" value="GTPase_YsxC"/>
    <property type="match status" value="1"/>
</dbReference>
<gene>
    <name evidence="10" type="primary">engB</name>
    <name evidence="12" type="ORF">EV698_1847</name>
</gene>
<keyword evidence="7 10" id="KW-0342">GTP-binding</keyword>
<dbReference type="GO" id="GO:0005829">
    <property type="term" value="C:cytosol"/>
    <property type="evidence" value="ECO:0007669"/>
    <property type="project" value="TreeGrafter"/>
</dbReference>
<comment type="caution">
    <text evidence="12">The sequence shown here is derived from an EMBL/GenBank/DDBJ whole genome shotgun (WGS) entry which is preliminary data.</text>
</comment>
<evidence type="ECO:0000256" key="9">
    <source>
        <dbReference type="ARBA" id="ARBA00023306"/>
    </source>
</evidence>
<feature type="domain" description="EngB-type G" evidence="11">
    <location>
        <begin position="24"/>
        <end position="201"/>
    </location>
</feature>
<dbReference type="PANTHER" id="PTHR11649">
    <property type="entry name" value="MSS1/TRME-RELATED GTP-BINDING PROTEIN"/>
    <property type="match status" value="1"/>
</dbReference>
<sequence length="201" mass="22124">MTLDYRRAQFLLSAVEPAQLPADRGDEVAFAGRSNAGKSSALNAITDQKQLARVSKTPGRTQQINVFPLAEDAATARLIDLPGFGYAKAPASVREHWQRILPQYLENRQSLRGLILIMDIRHPLGPLDSQMLTWCEAAGLPVHVLLSKADKLGRGRAGNTLQSVRRDARAICPAATAQLFSSQTRQGVDDARRQLDDWLQT</sequence>
<keyword evidence="6" id="KW-0460">Magnesium</keyword>
<keyword evidence="4" id="KW-0479">Metal-binding</keyword>
<evidence type="ECO:0000256" key="8">
    <source>
        <dbReference type="ARBA" id="ARBA00023210"/>
    </source>
</evidence>
<evidence type="ECO:0000256" key="10">
    <source>
        <dbReference type="HAMAP-Rule" id="MF_00321"/>
    </source>
</evidence>
<comment type="function">
    <text evidence="10">Necessary for normal cell division and for the maintenance of normal septation.</text>
</comment>
<dbReference type="AlphaFoldDB" id="A0A4V2GJA5"/>
<dbReference type="GO" id="GO:0000917">
    <property type="term" value="P:division septum assembly"/>
    <property type="evidence" value="ECO:0007669"/>
    <property type="project" value="UniProtKB-KW"/>
</dbReference>
<comment type="cofactor">
    <cofactor evidence="1">
        <name>Mg(2+)</name>
        <dbReference type="ChEBI" id="CHEBI:18420"/>
    </cofactor>
</comment>
<dbReference type="OrthoDB" id="9804921at2"/>
<keyword evidence="13" id="KW-1185">Reference proteome</keyword>
<dbReference type="CDD" id="cd01876">
    <property type="entry name" value="YihA_EngB"/>
    <property type="match status" value="1"/>
</dbReference>
<keyword evidence="5 10" id="KW-0547">Nucleotide-binding</keyword>
<dbReference type="InterPro" id="IPR019987">
    <property type="entry name" value="GTP-bd_ribosome_bio_YsxC"/>
</dbReference>
<dbReference type="FunFam" id="3.40.50.300:FF:000098">
    <property type="entry name" value="Probable GTP-binding protein EngB"/>
    <property type="match status" value="1"/>
</dbReference>
<keyword evidence="8 10" id="KW-0717">Septation</keyword>
<comment type="similarity">
    <text evidence="2 10">Belongs to the TRAFAC class TrmE-Era-EngA-EngB-Septin-like GTPase superfamily. EngB GTPase family.</text>
</comment>
<dbReference type="GO" id="GO:0046872">
    <property type="term" value="F:metal ion binding"/>
    <property type="evidence" value="ECO:0007669"/>
    <property type="project" value="UniProtKB-KW"/>
</dbReference>
<protein>
    <recommendedName>
        <fullName evidence="10">Probable GTP-binding protein EngB</fullName>
    </recommendedName>
</protein>
<dbReference type="RefSeq" id="WP_130503781.1">
    <property type="nucleotide sequence ID" value="NZ_SHLI01000001.1"/>
</dbReference>
<name>A0A4V2GJA5_9GAMM</name>
<dbReference type="PROSITE" id="PS51706">
    <property type="entry name" value="G_ENGB"/>
    <property type="match status" value="1"/>
</dbReference>
<evidence type="ECO:0000256" key="3">
    <source>
        <dbReference type="ARBA" id="ARBA00022618"/>
    </source>
</evidence>
<evidence type="ECO:0000256" key="2">
    <source>
        <dbReference type="ARBA" id="ARBA00009638"/>
    </source>
</evidence>
<evidence type="ECO:0000259" key="11">
    <source>
        <dbReference type="PROSITE" id="PS51706"/>
    </source>
</evidence>
<dbReference type="Pfam" id="PF01926">
    <property type="entry name" value="MMR_HSR1"/>
    <property type="match status" value="1"/>
</dbReference>
<evidence type="ECO:0000313" key="13">
    <source>
        <dbReference type="Proteomes" id="UP000292298"/>
    </source>
</evidence>